<keyword evidence="1" id="KW-1133">Transmembrane helix</keyword>
<feature type="domain" description="B box-type" evidence="2">
    <location>
        <begin position="1"/>
        <end position="26"/>
    </location>
</feature>
<evidence type="ECO:0000313" key="4">
    <source>
        <dbReference type="EMBL" id="PXX81044.1"/>
    </source>
</evidence>
<organism evidence="4 5">
    <name type="scientific">Dielma fastidiosa</name>
    <dbReference type="NCBI Taxonomy" id="1034346"/>
    <lineage>
        <taxon>Bacteria</taxon>
        <taxon>Bacillati</taxon>
        <taxon>Bacillota</taxon>
        <taxon>Erysipelotrichia</taxon>
        <taxon>Erysipelotrichales</taxon>
        <taxon>Erysipelotrichaceae</taxon>
        <taxon>Dielma</taxon>
    </lineage>
</organism>
<protein>
    <recommendedName>
        <fullName evidence="2">B box-type domain-containing protein</fullName>
    </recommendedName>
</protein>
<feature type="transmembrane region" description="Helical" evidence="1">
    <location>
        <begin position="114"/>
        <end position="137"/>
    </location>
</feature>
<gene>
    <name evidence="4" type="ORF">DES51_102163</name>
    <name evidence="3" type="ORF">MQE39_12695</name>
</gene>
<feature type="transmembrane region" description="Helical" evidence="1">
    <location>
        <begin position="75"/>
        <end position="94"/>
    </location>
</feature>
<evidence type="ECO:0000313" key="5">
    <source>
        <dbReference type="Proteomes" id="UP000247612"/>
    </source>
</evidence>
<comment type="caution">
    <text evidence="4">The sequence shown here is derived from an EMBL/GenBank/DDBJ whole genome shotgun (WGS) entry which is preliminary data.</text>
</comment>
<dbReference type="EMBL" id="JALDAW010000022">
    <property type="protein sequence ID" value="MDY5168969.1"/>
    <property type="molecule type" value="Genomic_DNA"/>
</dbReference>
<reference evidence="3" key="2">
    <citation type="submission" date="2022-03" db="EMBL/GenBank/DDBJ databases">
        <title>First case of bacteraemia caused by Dielma fastidiosa in a patient hospitalised with diverticulitis.</title>
        <authorList>
            <person name="Forman-Ankjaer B."/>
            <person name="Hvid-Jensen F."/>
            <person name="Kobel C.M."/>
            <person name="Greve T."/>
        </authorList>
    </citation>
    <scope>NUCLEOTIDE SEQUENCE</scope>
    <source>
        <strain evidence="3">AUH_DF_2021</strain>
    </source>
</reference>
<feature type="transmembrane region" description="Helical" evidence="1">
    <location>
        <begin position="52"/>
        <end position="69"/>
    </location>
</feature>
<dbReference type="InterPro" id="IPR000315">
    <property type="entry name" value="Znf_B-box"/>
</dbReference>
<evidence type="ECO:0000259" key="2">
    <source>
        <dbReference type="PROSITE" id="PS50119"/>
    </source>
</evidence>
<dbReference type="Proteomes" id="UP000247612">
    <property type="component" value="Unassembled WGS sequence"/>
</dbReference>
<dbReference type="EMBL" id="QJKH01000002">
    <property type="protein sequence ID" value="PXX81044.1"/>
    <property type="molecule type" value="Genomic_DNA"/>
</dbReference>
<proteinExistence type="predicted"/>
<keyword evidence="5" id="KW-1185">Reference proteome</keyword>
<dbReference type="PROSITE" id="PS50119">
    <property type="entry name" value="ZF_BBOX"/>
    <property type="match status" value="1"/>
</dbReference>
<dbReference type="GO" id="GO:0008270">
    <property type="term" value="F:zinc ion binding"/>
    <property type="evidence" value="ECO:0007669"/>
    <property type="project" value="InterPro"/>
</dbReference>
<dbReference type="OrthoDB" id="82335at2"/>
<dbReference type="AlphaFoldDB" id="A0A2V2F4S9"/>
<evidence type="ECO:0000256" key="1">
    <source>
        <dbReference type="SAM" id="Phobius"/>
    </source>
</evidence>
<dbReference type="STRING" id="1034346.GCA_000313565_02401"/>
<keyword evidence="1" id="KW-0472">Membrane</keyword>
<evidence type="ECO:0000313" key="3">
    <source>
        <dbReference type="EMBL" id="MDY5168969.1"/>
    </source>
</evidence>
<dbReference type="RefSeq" id="WP_022938687.1">
    <property type="nucleotide sequence ID" value="NZ_BAABZA010000002.1"/>
</dbReference>
<reference evidence="4 5" key="1">
    <citation type="submission" date="2018-05" db="EMBL/GenBank/DDBJ databases">
        <title>Genomic Encyclopedia of Type Strains, Phase IV (KMG-IV): sequencing the most valuable type-strain genomes for metagenomic binning, comparative biology and taxonomic classification.</title>
        <authorList>
            <person name="Goeker M."/>
        </authorList>
    </citation>
    <scope>NUCLEOTIDE SEQUENCE [LARGE SCALE GENOMIC DNA]</scope>
    <source>
        <strain evidence="4 5">JC118</strain>
    </source>
</reference>
<sequence length="143" mass="16092">MNCAYHPDREATTTCSKCGKPLCKECADFTNLNICMDCFHKSIRQAAHEEKLIGKPTLLLGAVGLVFGYMMNFGYATFLLVLVCLLMPSGYIYLGEMRRSSFMKIKGIGELLYYLVKVILSPFVGIYALPKYLLALIKNKDKK</sequence>
<dbReference type="GeneID" id="94441252"/>
<dbReference type="Proteomes" id="UP001276902">
    <property type="component" value="Unassembled WGS sequence"/>
</dbReference>
<keyword evidence="1" id="KW-0812">Transmembrane</keyword>
<name>A0A2V2F4S9_9FIRM</name>
<accession>A0A2V2F4S9</accession>